<proteinExistence type="predicted"/>
<comment type="caution">
    <text evidence="2">The sequence shown here is derived from an EMBL/GenBank/DDBJ whole genome shotgun (WGS) entry which is preliminary data.</text>
</comment>
<evidence type="ECO:0000313" key="2">
    <source>
        <dbReference type="EMBL" id="RXH83139.1"/>
    </source>
</evidence>
<keyword evidence="1" id="KW-0732">Signal</keyword>
<sequence>HRSTILSVLGLPFLHGFVFGNSRATSQWVTHPGSALASFSLNFGVPTEPQASELPKGLVLGSLPWAMWDVTTDPTISVSDLCTKYADLKLNAFFATKGLSCKVLHNDCHIPARAPTTSRLDSTVAPYCSL</sequence>
<evidence type="ECO:0000313" key="3">
    <source>
        <dbReference type="Proteomes" id="UP000290289"/>
    </source>
</evidence>
<name>A0A498IJ24_MALDO</name>
<keyword evidence="3" id="KW-1185">Reference proteome</keyword>
<organism evidence="2 3">
    <name type="scientific">Malus domestica</name>
    <name type="common">Apple</name>
    <name type="synonym">Pyrus malus</name>
    <dbReference type="NCBI Taxonomy" id="3750"/>
    <lineage>
        <taxon>Eukaryota</taxon>
        <taxon>Viridiplantae</taxon>
        <taxon>Streptophyta</taxon>
        <taxon>Embryophyta</taxon>
        <taxon>Tracheophyta</taxon>
        <taxon>Spermatophyta</taxon>
        <taxon>Magnoliopsida</taxon>
        <taxon>eudicotyledons</taxon>
        <taxon>Gunneridae</taxon>
        <taxon>Pentapetalae</taxon>
        <taxon>rosids</taxon>
        <taxon>fabids</taxon>
        <taxon>Rosales</taxon>
        <taxon>Rosaceae</taxon>
        <taxon>Amygdaloideae</taxon>
        <taxon>Maleae</taxon>
        <taxon>Malus</taxon>
    </lineage>
</organism>
<feature type="non-terminal residue" evidence="2">
    <location>
        <position position="1"/>
    </location>
</feature>
<protein>
    <submittedName>
        <fullName evidence="2">Uncharacterized protein</fullName>
    </submittedName>
</protein>
<dbReference type="Proteomes" id="UP000290289">
    <property type="component" value="Chromosome 11"/>
</dbReference>
<accession>A0A498IJ24</accession>
<feature type="signal peptide" evidence="1">
    <location>
        <begin position="1"/>
        <end position="20"/>
    </location>
</feature>
<reference evidence="2 3" key="1">
    <citation type="submission" date="2018-10" db="EMBL/GenBank/DDBJ databases">
        <title>A high-quality apple genome assembly.</title>
        <authorList>
            <person name="Hu J."/>
        </authorList>
    </citation>
    <scope>NUCLEOTIDE SEQUENCE [LARGE SCALE GENOMIC DNA]</scope>
    <source>
        <strain evidence="3">cv. HFTH1</strain>
        <tissue evidence="2">Young leaf</tissue>
    </source>
</reference>
<dbReference type="EMBL" id="RDQH01000337">
    <property type="protein sequence ID" value="RXH83139.1"/>
    <property type="molecule type" value="Genomic_DNA"/>
</dbReference>
<feature type="chain" id="PRO_5019796260" evidence="1">
    <location>
        <begin position="21"/>
        <end position="130"/>
    </location>
</feature>
<gene>
    <name evidence="2" type="ORF">DVH24_003637</name>
</gene>
<evidence type="ECO:0000256" key="1">
    <source>
        <dbReference type="SAM" id="SignalP"/>
    </source>
</evidence>
<dbReference type="AlphaFoldDB" id="A0A498IJ24"/>